<dbReference type="EMBL" id="GG704916">
    <property type="protein sequence ID" value="KJF61461.1"/>
    <property type="molecule type" value="Genomic_DNA"/>
</dbReference>
<dbReference type="GeneID" id="24163550"/>
<proteinExistence type="predicted"/>
<dbReference type="Proteomes" id="UP000001261">
    <property type="component" value="Unassembled WGS sequence"/>
</dbReference>
<evidence type="ECO:0000313" key="2">
    <source>
        <dbReference type="Proteomes" id="UP000001261"/>
    </source>
</evidence>
<protein>
    <submittedName>
        <fullName evidence="1">Uncharacterized protein</fullName>
    </submittedName>
</protein>
<reference evidence="2" key="2">
    <citation type="journal article" date="2010" name="Genome Res.">
        <title>Population genomic sequencing of Coccidioides fungi reveals recent hybridization and transposon control.</title>
        <authorList>
            <person name="Neafsey D.E."/>
            <person name="Barker B.M."/>
            <person name="Sharpton T.J."/>
            <person name="Stajich J.E."/>
            <person name="Park D.J."/>
            <person name="Whiston E."/>
            <person name="Hung C.-Y."/>
            <person name="McMahan C."/>
            <person name="White J."/>
            <person name="Sykes S."/>
            <person name="Heiman D."/>
            <person name="Young S."/>
            <person name="Zeng Q."/>
            <person name="Abouelleil A."/>
            <person name="Aftuck L."/>
            <person name="Bessette D."/>
            <person name="Brown A."/>
            <person name="FitzGerald M."/>
            <person name="Lui A."/>
            <person name="Macdonald J.P."/>
            <person name="Priest M."/>
            <person name="Orbach M.J."/>
            <person name="Galgiani J.N."/>
            <person name="Kirkland T.N."/>
            <person name="Cole G.T."/>
            <person name="Birren B.W."/>
            <person name="Henn M.R."/>
            <person name="Taylor J.W."/>
            <person name="Rounsley S.D."/>
        </authorList>
    </citation>
    <scope>GENOME REANNOTATION</scope>
    <source>
        <strain evidence="2">RS</strain>
    </source>
</reference>
<name>A0A0D8JWZ5_COCIM</name>
<dbReference type="AlphaFoldDB" id="A0A0D8JWZ5"/>
<organism evidence="1 2">
    <name type="scientific">Coccidioides immitis (strain RS)</name>
    <name type="common">Valley fever fungus</name>
    <dbReference type="NCBI Taxonomy" id="246410"/>
    <lineage>
        <taxon>Eukaryota</taxon>
        <taxon>Fungi</taxon>
        <taxon>Dikarya</taxon>
        <taxon>Ascomycota</taxon>
        <taxon>Pezizomycotina</taxon>
        <taxon>Eurotiomycetes</taxon>
        <taxon>Eurotiomycetidae</taxon>
        <taxon>Onygenales</taxon>
        <taxon>Onygenaceae</taxon>
        <taxon>Coccidioides</taxon>
    </lineage>
</organism>
<reference evidence="2" key="1">
    <citation type="journal article" date="2009" name="Genome Res.">
        <title>Comparative genomic analyses of the human fungal pathogens Coccidioides and their relatives.</title>
        <authorList>
            <person name="Sharpton T.J."/>
            <person name="Stajich J.E."/>
            <person name="Rounsley S.D."/>
            <person name="Gardner M.J."/>
            <person name="Wortman J.R."/>
            <person name="Jordar V.S."/>
            <person name="Maiti R."/>
            <person name="Kodira C.D."/>
            <person name="Neafsey D.E."/>
            <person name="Zeng Q."/>
            <person name="Hung C.-Y."/>
            <person name="McMahan C."/>
            <person name="Muszewska A."/>
            <person name="Grynberg M."/>
            <person name="Mandel M.A."/>
            <person name="Kellner E.M."/>
            <person name="Barker B.M."/>
            <person name="Galgiani J.N."/>
            <person name="Orbach M.J."/>
            <person name="Kirkland T.N."/>
            <person name="Cole G.T."/>
            <person name="Henn M.R."/>
            <person name="Birren B.W."/>
            <person name="Taylor J.W."/>
        </authorList>
    </citation>
    <scope>NUCLEOTIDE SEQUENCE [LARGE SCALE GENOMIC DNA]</scope>
    <source>
        <strain evidence="2">RS</strain>
    </source>
</reference>
<gene>
    <name evidence="1" type="ORF">CIMG_11069</name>
</gene>
<sequence>MPTGLRTQLRAPYGVHPLNSIERRATETKVITEKRRLLQAALHQIPSASRLSTRKTHIFLVIWIYAVHNNGSSG</sequence>
<evidence type="ECO:0000313" key="1">
    <source>
        <dbReference type="EMBL" id="KJF61461.1"/>
    </source>
</evidence>
<dbReference type="RefSeq" id="XP_012213647.1">
    <property type="nucleotide sequence ID" value="XM_012358224.1"/>
</dbReference>
<keyword evidence="2" id="KW-1185">Reference proteome</keyword>
<dbReference type="VEuPathDB" id="FungiDB:CIMG_11069"/>
<accession>A0A0D8JWZ5</accession>
<dbReference type="KEGG" id="cim:CIMG_11069"/>
<dbReference type="InParanoid" id="A0A0D8JWZ5"/>